<accession>A0A6M1TPM9</accession>
<feature type="transmembrane region" description="Helical" evidence="1">
    <location>
        <begin position="451"/>
        <end position="473"/>
    </location>
</feature>
<dbReference type="InterPro" id="IPR022742">
    <property type="entry name" value="Hydrolase_4"/>
</dbReference>
<keyword evidence="1" id="KW-1133">Transmembrane helix</keyword>
<name>A0A6M1TPM9_9RHOB</name>
<keyword evidence="3" id="KW-0378">Hydrolase</keyword>
<dbReference type="InterPro" id="IPR029058">
    <property type="entry name" value="AB_hydrolase_fold"/>
</dbReference>
<keyword evidence="1" id="KW-0812">Transmembrane</keyword>
<feature type="transmembrane region" description="Helical" evidence="1">
    <location>
        <begin position="300"/>
        <end position="321"/>
    </location>
</feature>
<dbReference type="SUPFAM" id="SSF53474">
    <property type="entry name" value="alpha/beta-Hydrolases"/>
    <property type="match status" value="1"/>
</dbReference>
<protein>
    <submittedName>
        <fullName evidence="3">Alpha/beta hydrolase</fullName>
    </submittedName>
</protein>
<feature type="transmembrane region" description="Helical" evidence="1">
    <location>
        <begin position="479"/>
        <end position="502"/>
    </location>
</feature>
<proteinExistence type="predicted"/>
<organism evidence="3 4">
    <name type="scientific">Paragemmobacter kunshanensis</name>
    <dbReference type="NCBI Taxonomy" id="2583234"/>
    <lineage>
        <taxon>Bacteria</taxon>
        <taxon>Pseudomonadati</taxon>
        <taxon>Pseudomonadota</taxon>
        <taxon>Alphaproteobacteria</taxon>
        <taxon>Rhodobacterales</taxon>
        <taxon>Paracoccaceae</taxon>
        <taxon>Paragemmobacter</taxon>
    </lineage>
</organism>
<dbReference type="RefSeq" id="WP_165051437.1">
    <property type="nucleotide sequence ID" value="NZ_JAALFE010000014.1"/>
</dbReference>
<evidence type="ECO:0000313" key="3">
    <source>
        <dbReference type="EMBL" id="NGQ92129.1"/>
    </source>
</evidence>
<feature type="transmembrane region" description="Helical" evidence="1">
    <location>
        <begin position="333"/>
        <end position="357"/>
    </location>
</feature>
<evidence type="ECO:0000313" key="4">
    <source>
        <dbReference type="Proteomes" id="UP000474758"/>
    </source>
</evidence>
<dbReference type="EMBL" id="JAALFE010000014">
    <property type="protein sequence ID" value="NGQ92129.1"/>
    <property type="molecule type" value="Genomic_DNA"/>
</dbReference>
<feature type="transmembrane region" description="Helical" evidence="1">
    <location>
        <begin position="363"/>
        <end position="382"/>
    </location>
</feature>
<dbReference type="Pfam" id="PF12146">
    <property type="entry name" value="Hydrolase_4"/>
    <property type="match status" value="1"/>
</dbReference>
<gene>
    <name evidence="3" type="ORF">G5V65_14620</name>
</gene>
<dbReference type="AlphaFoldDB" id="A0A6M1TPM9"/>
<evidence type="ECO:0000256" key="1">
    <source>
        <dbReference type="SAM" id="Phobius"/>
    </source>
</evidence>
<keyword evidence="4" id="KW-1185">Reference proteome</keyword>
<dbReference type="Gene3D" id="3.40.50.1820">
    <property type="entry name" value="alpha/beta hydrolase"/>
    <property type="match status" value="1"/>
</dbReference>
<dbReference type="GO" id="GO:0016787">
    <property type="term" value="F:hydrolase activity"/>
    <property type="evidence" value="ECO:0007669"/>
    <property type="project" value="UniProtKB-KW"/>
</dbReference>
<keyword evidence="1" id="KW-0472">Membrane</keyword>
<dbReference type="Proteomes" id="UP000474758">
    <property type="component" value="Unassembled WGS sequence"/>
</dbReference>
<feature type="domain" description="Serine aminopeptidase S33" evidence="2">
    <location>
        <begin position="50"/>
        <end position="173"/>
    </location>
</feature>
<evidence type="ECO:0000259" key="2">
    <source>
        <dbReference type="Pfam" id="PF12146"/>
    </source>
</evidence>
<feature type="transmembrane region" description="Helical" evidence="1">
    <location>
        <begin position="424"/>
        <end position="444"/>
    </location>
</feature>
<feature type="transmembrane region" description="Helical" evidence="1">
    <location>
        <begin position="394"/>
        <end position="412"/>
    </location>
</feature>
<sequence>MKRIAVALCALLAILVSLWHLDSARKGLTIQPLAGADIAPATLYLPPGTDPAPLVVVAHGFAGSRQWMESFSLALAQSGYLVASFDFMGHGRNPHPMTGDVTSVEGTTRLMVDELRAVARAALAHPRADGRLAYLGHSMASDIVIRAALPDPESPAVQAVVAVSAFSRAVTPAEPANLLLIAGAWESRLADEGLRLLRLTDPAAGPESEVGEITQGTARRLILAPHVEHVAVLQSTVALDAAALWLDRVFGRDGARPAENRGGWILLLLAGVAALAWPLARALPAGPPAGAPAGAAPLGLRPFLAACLLPPLAVPLLLAPIETRILPVLVADYLVLHFAAYGALTLALLARAGALAGQFPARVWPLALLVGAASIAGFGLALDQAVASFLPHAGRLAVIAGLALGAVPYLLGDAILTEGGRAPLWRVLLARGAFLASLLAAVALNFDRLMFLLIILPVILLFFLIFGTLSGVIGRRTGLPAIAGIGMGLMLAWSLGVTFPMFA</sequence>
<feature type="transmembrane region" description="Helical" evidence="1">
    <location>
        <begin position="262"/>
        <end position="280"/>
    </location>
</feature>
<reference evidence="3 4" key="1">
    <citation type="submission" date="2020-02" db="EMBL/GenBank/DDBJ databases">
        <title>Rhodobacter translucens sp. nov., a novel bacterium isolated from activated sludge.</title>
        <authorList>
            <person name="Liu J."/>
        </authorList>
    </citation>
    <scope>NUCLEOTIDE SEQUENCE [LARGE SCALE GENOMIC DNA]</scope>
    <source>
        <strain evidence="3 4">HX-7-19</strain>
    </source>
</reference>
<comment type="caution">
    <text evidence="3">The sequence shown here is derived from an EMBL/GenBank/DDBJ whole genome shotgun (WGS) entry which is preliminary data.</text>
</comment>